<evidence type="ECO:0000313" key="6">
    <source>
        <dbReference type="Proteomes" id="UP001292094"/>
    </source>
</evidence>
<feature type="compositionally biased region" description="Low complexity" evidence="4">
    <location>
        <begin position="146"/>
        <end position="157"/>
    </location>
</feature>
<dbReference type="SMART" id="SM00185">
    <property type="entry name" value="ARM"/>
    <property type="match status" value="6"/>
</dbReference>
<evidence type="ECO:0000256" key="3">
    <source>
        <dbReference type="ARBA" id="ARBA00022927"/>
    </source>
</evidence>
<dbReference type="InterPro" id="IPR000225">
    <property type="entry name" value="Armadillo"/>
</dbReference>
<keyword evidence="2" id="KW-0813">Transport</keyword>
<dbReference type="EMBL" id="JAWZYT010000676">
    <property type="protein sequence ID" value="KAK4320332.1"/>
    <property type="molecule type" value="Genomic_DNA"/>
</dbReference>
<evidence type="ECO:0000256" key="4">
    <source>
        <dbReference type="SAM" id="MobiDB-lite"/>
    </source>
</evidence>
<feature type="region of interest" description="Disordered" evidence="4">
    <location>
        <begin position="136"/>
        <end position="189"/>
    </location>
</feature>
<feature type="compositionally biased region" description="Pro residues" evidence="4">
    <location>
        <begin position="163"/>
        <end position="173"/>
    </location>
</feature>
<sequence length="636" mass="70000">MTPRGDLPRAHSHHKAHLGSDRSHQMPPSISRLSRSRAAGNSLHRDLESIRARRAKLEALTTSVRLPPLIPSDINGVYSSSAALTSTPPRTHTASKQRLHRLRKGKHPITSISPGGSARLHRPSSKLPSLIAKQMTPLPKIGPVAETSEQQETKQTQGKPTRNPTPSPSPAEPQPSHVTPSPISQEEEEKPNYFQIVQEMKGIENNVKITDPKNTVVAPHYTTAFGNDTDDANVIRINTGINKATSNDTKPNTGNILSDVTKLSATIKARMLLSTSSSDVPIQEFLEAGILEAAKINLNKSRGWTDQASSRLQLVESGENMIKEQSILALSNIAGEGEVLRNKILEAGFLHHLIDFIRNYSSMSQLSHSTWALSNIFRTPNWMLTNEEMTLAISVVKDICLSSENNEVLERALWCLVFMTSVDSTIQLVIDADILPLLVTPHLKSPDQKVQTPAVKLVGNIVTATEAQTDAALEAGILAPIHNILKNSTVEKQRKYAAWVLSNIAAGTTQQVQKLLDEGVLLTLLDVIAKDSNNVVKEAAWALTNLVPEWTTNQRKQFVDSGGVESLASLIPRFQKESSLSTNLNEALEAIDTLLTIWKSRILVVVRVMRRTWIIPVSQELLQNTWLENNDMIVVN</sequence>
<protein>
    <recommendedName>
        <fullName evidence="7">Importin subunit alpha</fullName>
    </recommendedName>
</protein>
<evidence type="ECO:0008006" key="7">
    <source>
        <dbReference type="Google" id="ProtNLM"/>
    </source>
</evidence>
<evidence type="ECO:0000256" key="1">
    <source>
        <dbReference type="ARBA" id="ARBA00010394"/>
    </source>
</evidence>
<dbReference type="PANTHER" id="PTHR23316">
    <property type="entry name" value="IMPORTIN ALPHA"/>
    <property type="match status" value="1"/>
</dbReference>
<dbReference type="Pfam" id="PF00514">
    <property type="entry name" value="Arm"/>
    <property type="match status" value="1"/>
</dbReference>
<dbReference type="AlphaFoldDB" id="A0AAE1Q7N7"/>
<feature type="region of interest" description="Disordered" evidence="4">
    <location>
        <begin position="1"/>
        <end position="44"/>
    </location>
</feature>
<keyword evidence="6" id="KW-1185">Reference proteome</keyword>
<proteinExistence type="inferred from homology"/>
<accession>A0AAE1Q7N7</accession>
<organism evidence="5 6">
    <name type="scientific">Petrolisthes manimaculis</name>
    <dbReference type="NCBI Taxonomy" id="1843537"/>
    <lineage>
        <taxon>Eukaryota</taxon>
        <taxon>Metazoa</taxon>
        <taxon>Ecdysozoa</taxon>
        <taxon>Arthropoda</taxon>
        <taxon>Crustacea</taxon>
        <taxon>Multicrustacea</taxon>
        <taxon>Malacostraca</taxon>
        <taxon>Eumalacostraca</taxon>
        <taxon>Eucarida</taxon>
        <taxon>Decapoda</taxon>
        <taxon>Pleocyemata</taxon>
        <taxon>Anomura</taxon>
        <taxon>Galatheoidea</taxon>
        <taxon>Porcellanidae</taxon>
        <taxon>Petrolisthes</taxon>
    </lineage>
</organism>
<dbReference type="InterPro" id="IPR011989">
    <property type="entry name" value="ARM-like"/>
</dbReference>
<keyword evidence="3" id="KW-0653">Protein transport</keyword>
<evidence type="ECO:0000256" key="2">
    <source>
        <dbReference type="ARBA" id="ARBA00022448"/>
    </source>
</evidence>
<dbReference type="GO" id="GO:0015031">
    <property type="term" value="P:protein transport"/>
    <property type="evidence" value="ECO:0007669"/>
    <property type="project" value="UniProtKB-KW"/>
</dbReference>
<dbReference type="Proteomes" id="UP001292094">
    <property type="component" value="Unassembled WGS sequence"/>
</dbReference>
<dbReference type="SUPFAM" id="SSF48371">
    <property type="entry name" value="ARM repeat"/>
    <property type="match status" value="1"/>
</dbReference>
<evidence type="ECO:0000313" key="5">
    <source>
        <dbReference type="EMBL" id="KAK4320332.1"/>
    </source>
</evidence>
<feature type="region of interest" description="Disordered" evidence="4">
    <location>
        <begin position="81"/>
        <end position="124"/>
    </location>
</feature>
<reference evidence="5" key="1">
    <citation type="submission" date="2023-11" db="EMBL/GenBank/DDBJ databases">
        <title>Genome assemblies of two species of porcelain crab, Petrolisthes cinctipes and Petrolisthes manimaculis (Anomura: Porcellanidae).</title>
        <authorList>
            <person name="Angst P."/>
        </authorList>
    </citation>
    <scope>NUCLEOTIDE SEQUENCE</scope>
    <source>
        <strain evidence="5">PB745_02</strain>
        <tissue evidence="5">Gill</tissue>
    </source>
</reference>
<comment type="similarity">
    <text evidence="1">Belongs to the importin alpha family.</text>
</comment>
<feature type="compositionally biased region" description="Basic residues" evidence="4">
    <location>
        <begin position="93"/>
        <end position="107"/>
    </location>
</feature>
<name>A0AAE1Q7N7_9EUCA</name>
<dbReference type="Gene3D" id="1.25.10.10">
    <property type="entry name" value="Leucine-rich Repeat Variant"/>
    <property type="match status" value="1"/>
</dbReference>
<gene>
    <name evidence="5" type="ORF">Pmani_008838</name>
</gene>
<feature type="compositionally biased region" description="Polar residues" evidence="4">
    <location>
        <begin position="81"/>
        <end position="92"/>
    </location>
</feature>
<comment type="caution">
    <text evidence="5">The sequence shown here is derived from an EMBL/GenBank/DDBJ whole genome shotgun (WGS) entry which is preliminary data.</text>
</comment>
<dbReference type="InterPro" id="IPR016024">
    <property type="entry name" value="ARM-type_fold"/>
</dbReference>